<dbReference type="GO" id="GO:0006508">
    <property type="term" value="P:proteolysis"/>
    <property type="evidence" value="ECO:0007669"/>
    <property type="project" value="UniProtKB-KW"/>
</dbReference>
<organism evidence="6 7">
    <name type="scientific">Woeseia oceani</name>
    <dbReference type="NCBI Taxonomy" id="1548547"/>
    <lineage>
        <taxon>Bacteria</taxon>
        <taxon>Pseudomonadati</taxon>
        <taxon>Pseudomonadota</taxon>
        <taxon>Gammaproteobacteria</taxon>
        <taxon>Woeseiales</taxon>
        <taxon>Woeseiaceae</taxon>
        <taxon>Woeseia</taxon>
    </lineage>
</organism>
<evidence type="ECO:0000256" key="2">
    <source>
        <dbReference type="ARBA" id="ARBA00022670"/>
    </source>
</evidence>
<dbReference type="InterPro" id="IPR000064">
    <property type="entry name" value="NLP_P60_dom"/>
</dbReference>
<dbReference type="AlphaFoldDB" id="A0A193LCF5"/>
<evidence type="ECO:0000259" key="5">
    <source>
        <dbReference type="PROSITE" id="PS51935"/>
    </source>
</evidence>
<sequence>MTDVLTPEFWIGNTANVDERLLTAAQISAMNERSFATTRSLADLRAFPTTLSAAELTAMLRRVSRIPHETHYYRSGVALQRDDYARYEAGLNIPGIADRNPVRFGLIVRRTSMRRYPTDDIVSKTTAPQDFDRFQENGLFPTDRVAVLHQSKDRGWLLVQSYNYLGWVHANAVAIGERDQVLESPENTGFLLVTGAKIYTTSNPALPQTSGIQLDMSIRLPLYSGPCNVPPNARNNHHIVELPVRGEDGLLRFAPALIPQDADVHPGYLSYTRRHVIRQAFCFLGEVYGWGHSRNSRDCSGFVAEIYRTFGIYLPRNSDDQGASPIGENLRFSDQSTNDEKRAALRSLQAGDLIYTPGHVMLYLGAINEEPYVIHDASALNYMTGTGSFVRNAPGGVSVSPFLQLHSDESLSHLQAMTGIKCIR</sequence>
<evidence type="ECO:0000313" key="6">
    <source>
        <dbReference type="EMBL" id="ANO50116.1"/>
    </source>
</evidence>
<evidence type="ECO:0000313" key="7">
    <source>
        <dbReference type="Proteomes" id="UP000092695"/>
    </source>
</evidence>
<dbReference type="STRING" id="1548547.BA177_01785"/>
<dbReference type="Proteomes" id="UP000092695">
    <property type="component" value="Chromosome"/>
</dbReference>
<dbReference type="RefSeq" id="WP_068612210.1">
    <property type="nucleotide sequence ID" value="NZ_CP016268.1"/>
</dbReference>
<keyword evidence="2" id="KW-0645">Protease</keyword>
<proteinExistence type="inferred from homology"/>
<name>A0A193LCF5_9GAMM</name>
<dbReference type="Pfam" id="PF12913">
    <property type="entry name" value="SH3_6"/>
    <property type="match status" value="1"/>
</dbReference>
<dbReference type="PANTHER" id="PTHR47053:SF1">
    <property type="entry name" value="MUREIN DD-ENDOPEPTIDASE MEPH-RELATED"/>
    <property type="match status" value="1"/>
</dbReference>
<evidence type="ECO:0000256" key="3">
    <source>
        <dbReference type="ARBA" id="ARBA00022801"/>
    </source>
</evidence>
<dbReference type="Gene3D" id="3.90.1720.10">
    <property type="entry name" value="endopeptidase domain like (from Nostoc punctiforme)"/>
    <property type="match status" value="1"/>
</dbReference>
<dbReference type="PIRSF" id="PIRSF019015">
    <property type="entry name" value="P60_peptidase_YkfC"/>
    <property type="match status" value="1"/>
</dbReference>
<evidence type="ECO:0000256" key="1">
    <source>
        <dbReference type="ARBA" id="ARBA00007074"/>
    </source>
</evidence>
<dbReference type="InterPro" id="IPR051202">
    <property type="entry name" value="Peptidase_C40"/>
</dbReference>
<dbReference type="Pfam" id="PF00877">
    <property type="entry name" value="NLPC_P60"/>
    <property type="match status" value="1"/>
</dbReference>
<dbReference type="InterPro" id="IPR027017">
    <property type="entry name" value="P60_peptidase_YkfC"/>
</dbReference>
<dbReference type="SUPFAM" id="SSF54001">
    <property type="entry name" value="Cysteine proteinases"/>
    <property type="match status" value="1"/>
</dbReference>
<dbReference type="GO" id="GO:0008234">
    <property type="term" value="F:cysteine-type peptidase activity"/>
    <property type="evidence" value="ECO:0007669"/>
    <property type="project" value="UniProtKB-KW"/>
</dbReference>
<keyword evidence="3" id="KW-0378">Hydrolase</keyword>
<dbReference type="EMBL" id="CP016268">
    <property type="protein sequence ID" value="ANO50116.1"/>
    <property type="molecule type" value="Genomic_DNA"/>
</dbReference>
<comment type="similarity">
    <text evidence="1">Belongs to the peptidase C40 family.</text>
</comment>
<protein>
    <recommendedName>
        <fullName evidence="5">NlpC/P60 domain-containing protein</fullName>
    </recommendedName>
</protein>
<gene>
    <name evidence="6" type="ORF">BA177_01785</name>
</gene>
<evidence type="ECO:0000256" key="4">
    <source>
        <dbReference type="ARBA" id="ARBA00022807"/>
    </source>
</evidence>
<dbReference type="PANTHER" id="PTHR47053">
    <property type="entry name" value="MUREIN DD-ENDOPEPTIDASE MEPH-RELATED"/>
    <property type="match status" value="1"/>
</dbReference>
<reference evidence="6 7" key="1">
    <citation type="submission" date="2016-06" db="EMBL/GenBank/DDBJ databases">
        <title>Complete genome sequence of a deep-branching marine Gamma Proteobacterium Woeseia oceani type strain XK5.</title>
        <authorList>
            <person name="Mu D."/>
            <person name="Du Z."/>
        </authorList>
    </citation>
    <scope>NUCLEOTIDE SEQUENCE [LARGE SCALE GENOMIC DNA]</scope>
    <source>
        <strain evidence="6 7">XK5</strain>
    </source>
</reference>
<accession>A0A193LCF5</accession>
<dbReference type="OrthoDB" id="9808890at2"/>
<keyword evidence="4" id="KW-0788">Thiol protease</keyword>
<dbReference type="KEGG" id="woc:BA177_01785"/>
<dbReference type="PROSITE" id="PS51935">
    <property type="entry name" value="NLPC_P60"/>
    <property type="match status" value="1"/>
</dbReference>
<dbReference type="InterPro" id="IPR038765">
    <property type="entry name" value="Papain-like_cys_pep_sf"/>
</dbReference>
<dbReference type="InterPro" id="IPR039439">
    <property type="entry name" value="SH3b1_dom"/>
</dbReference>
<keyword evidence="7" id="KW-1185">Reference proteome</keyword>
<feature type="domain" description="NlpC/P60" evidence="5">
    <location>
        <begin position="270"/>
        <end position="401"/>
    </location>
</feature>